<comment type="caution">
    <text evidence="1">The sequence shown here is derived from an EMBL/GenBank/DDBJ whole genome shotgun (WGS) entry which is preliminary data.</text>
</comment>
<accession>A0ABU9YWZ5</accession>
<evidence type="ECO:0000313" key="2">
    <source>
        <dbReference type="Proteomes" id="UP001410394"/>
    </source>
</evidence>
<organism evidence="1 2">
    <name type="scientific">Uliginosibacterium sediminicola</name>
    <dbReference type="NCBI Taxonomy" id="2024550"/>
    <lineage>
        <taxon>Bacteria</taxon>
        <taxon>Pseudomonadati</taxon>
        <taxon>Pseudomonadota</taxon>
        <taxon>Betaproteobacteria</taxon>
        <taxon>Rhodocyclales</taxon>
        <taxon>Zoogloeaceae</taxon>
        <taxon>Uliginosibacterium</taxon>
    </lineage>
</organism>
<protein>
    <recommendedName>
        <fullName evidence="3">Tryptophan synthase subunit beta like protein</fullName>
    </recommendedName>
</protein>
<gene>
    <name evidence="1" type="ORF">ABDB84_06995</name>
</gene>
<name>A0ABU9YWZ5_9RHOO</name>
<dbReference type="Proteomes" id="UP001410394">
    <property type="component" value="Unassembled WGS sequence"/>
</dbReference>
<sequence>MPYVRRNAEGCIVALLDAAEFQDQEFLPARDAQVLDFLGLAEAQFSSLDADFIRVVEDLIDVLIVSGVLRMTDLPGEAQRKLLARKDVRRKLTGALDLLDNSDVI</sequence>
<proteinExistence type="predicted"/>
<dbReference type="RefSeq" id="WP_345918980.1">
    <property type="nucleotide sequence ID" value="NZ_JBDIVE010000002.1"/>
</dbReference>
<dbReference type="EMBL" id="JBDIVE010000002">
    <property type="protein sequence ID" value="MEN3068221.1"/>
    <property type="molecule type" value="Genomic_DNA"/>
</dbReference>
<keyword evidence="2" id="KW-1185">Reference proteome</keyword>
<evidence type="ECO:0000313" key="1">
    <source>
        <dbReference type="EMBL" id="MEN3068221.1"/>
    </source>
</evidence>
<reference evidence="1 2" key="1">
    <citation type="journal article" date="2018" name="Int. J. Syst. Evol. Microbiol.">
        <title>Uliginosibacterium sediminicola sp. nov., isolated from freshwater sediment.</title>
        <authorList>
            <person name="Hwang W.M."/>
            <person name="Kim S.M."/>
            <person name="Kang K."/>
            <person name="Ahn T.Y."/>
        </authorList>
    </citation>
    <scope>NUCLEOTIDE SEQUENCE [LARGE SCALE GENOMIC DNA]</scope>
    <source>
        <strain evidence="1 2">M1-21</strain>
    </source>
</reference>
<evidence type="ECO:0008006" key="3">
    <source>
        <dbReference type="Google" id="ProtNLM"/>
    </source>
</evidence>